<protein>
    <submittedName>
        <fullName evidence="1">Uncharacterized protein</fullName>
    </submittedName>
</protein>
<evidence type="ECO:0000313" key="2">
    <source>
        <dbReference type="Proteomes" id="UP001055072"/>
    </source>
</evidence>
<accession>A0ACB8UCU5</accession>
<keyword evidence="2" id="KW-1185">Reference proteome</keyword>
<organism evidence="1 2">
    <name type="scientific">Irpex rosettiformis</name>
    <dbReference type="NCBI Taxonomy" id="378272"/>
    <lineage>
        <taxon>Eukaryota</taxon>
        <taxon>Fungi</taxon>
        <taxon>Dikarya</taxon>
        <taxon>Basidiomycota</taxon>
        <taxon>Agaricomycotina</taxon>
        <taxon>Agaricomycetes</taxon>
        <taxon>Polyporales</taxon>
        <taxon>Irpicaceae</taxon>
        <taxon>Irpex</taxon>
    </lineage>
</organism>
<dbReference type="Proteomes" id="UP001055072">
    <property type="component" value="Unassembled WGS sequence"/>
</dbReference>
<comment type="caution">
    <text evidence="1">The sequence shown here is derived from an EMBL/GenBank/DDBJ whole genome shotgun (WGS) entry which is preliminary data.</text>
</comment>
<reference evidence="1" key="1">
    <citation type="journal article" date="2021" name="Environ. Microbiol.">
        <title>Gene family expansions and transcriptome signatures uncover fungal adaptations to wood decay.</title>
        <authorList>
            <person name="Hage H."/>
            <person name="Miyauchi S."/>
            <person name="Viragh M."/>
            <person name="Drula E."/>
            <person name="Min B."/>
            <person name="Chaduli D."/>
            <person name="Navarro D."/>
            <person name="Favel A."/>
            <person name="Norest M."/>
            <person name="Lesage-Meessen L."/>
            <person name="Balint B."/>
            <person name="Merenyi Z."/>
            <person name="de Eugenio L."/>
            <person name="Morin E."/>
            <person name="Martinez A.T."/>
            <person name="Baldrian P."/>
            <person name="Stursova M."/>
            <person name="Martinez M.J."/>
            <person name="Novotny C."/>
            <person name="Magnuson J.K."/>
            <person name="Spatafora J.W."/>
            <person name="Maurice S."/>
            <person name="Pangilinan J."/>
            <person name="Andreopoulos W."/>
            <person name="LaButti K."/>
            <person name="Hundley H."/>
            <person name="Na H."/>
            <person name="Kuo A."/>
            <person name="Barry K."/>
            <person name="Lipzen A."/>
            <person name="Henrissat B."/>
            <person name="Riley R."/>
            <person name="Ahrendt S."/>
            <person name="Nagy L.G."/>
            <person name="Grigoriev I.V."/>
            <person name="Martin F."/>
            <person name="Rosso M.N."/>
        </authorList>
    </citation>
    <scope>NUCLEOTIDE SEQUENCE</scope>
    <source>
        <strain evidence="1">CBS 384.51</strain>
    </source>
</reference>
<sequence>MVQPNEIPPQHDLDDDDDEMHPAELADPDADDEFDEWERELTHRGGKDGRTDSCKSFLEKLSLAEVATRVEQAFVKLLELKLDVTNLLYYITRLQGTKEDTAKIKYARTALLQSDEFPLLVRKWRQGRARVHNKGYSTRGARDALDEWSLENVNMLINQEMRALGPVMKAPVNDLTEEKLLNINLEQLETTVQEKAPTLWNILHHASTTPTQSKTLSYKTHAAPIIMMIGTCSYRRSQHRCLLQQLNSVYFKACGLSARAYDTTHMYGITMSHSWVYHLIDKLSEDAKQQLLADIRRYPFRISHDNLNLGFKVYEQHRNKQTRFDSGTAATAYIIKDEGIVWPDREAYQTHRAAAFSNTITARDIWDLEIAAAPRLRERAIYRVIKFLMDTTSFDFETYEFKDSDIFSPPPPRDQLPIDSAHTVAQYMLDTVAIESASQEGTRKCLDEWMRQLGLDGPEDTLKHEPILQKLLVVLGDQLTTVRLRSIKKDRSEDFNFIQRYDHIVEHPGWFHTQLSDETSIHKQYYTTHKPFGLQHGFELLKRKGLHATSVKGVFHHGMQEALLHMATAHFRDLWIVVAKVKDISDLRRLSPERLRAIATTIVDEHASTSALVKNQQMPADDQDKVFIHGVQFCRDVLNYLELDDAMKTGDVGRMEDLLPRLLFRFNGGGSSNYAIEILELLQGLQREWTPELR</sequence>
<name>A0ACB8UCU5_9APHY</name>
<proteinExistence type="predicted"/>
<evidence type="ECO:0000313" key="1">
    <source>
        <dbReference type="EMBL" id="KAI0092039.1"/>
    </source>
</evidence>
<gene>
    <name evidence="1" type="ORF">BDY19DRAFT_990787</name>
</gene>
<dbReference type="EMBL" id="MU274904">
    <property type="protein sequence ID" value="KAI0092039.1"/>
    <property type="molecule type" value="Genomic_DNA"/>
</dbReference>